<feature type="domain" description="Membrane anchor Opy2 N-terminal" evidence="3">
    <location>
        <begin position="41"/>
        <end position="74"/>
    </location>
</feature>
<proteinExistence type="predicted"/>
<keyword evidence="5" id="KW-1185">Reference proteome</keyword>
<dbReference type="Proteomes" id="UP000815677">
    <property type="component" value="Unassembled WGS sequence"/>
</dbReference>
<dbReference type="EMBL" id="DF847621">
    <property type="protein sequence ID" value="GAT52173.1"/>
    <property type="molecule type" value="Genomic_DNA"/>
</dbReference>
<dbReference type="InterPro" id="IPR018571">
    <property type="entry name" value="Membrane_anchor_Opy2_N"/>
</dbReference>
<evidence type="ECO:0000256" key="2">
    <source>
        <dbReference type="SAM" id="SignalP"/>
    </source>
</evidence>
<feature type="chain" id="PRO_5046652802" description="Membrane anchor Opy2 N-terminal domain-containing protein" evidence="2">
    <location>
        <begin position="22"/>
        <end position="160"/>
    </location>
</feature>
<feature type="compositionally biased region" description="Low complexity" evidence="1">
    <location>
        <begin position="76"/>
        <end position="136"/>
    </location>
</feature>
<organism evidence="4 5">
    <name type="scientific">Mycena chlorophos</name>
    <name type="common">Agaric fungus</name>
    <name type="synonym">Agaricus chlorophos</name>
    <dbReference type="NCBI Taxonomy" id="658473"/>
    <lineage>
        <taxon>Eukaryota</taxon>
        <taxon>Fungi</taxon>
        <taxon>Dikarya</taxon>
        <taxon>Basidiomycota</taxon>
        <taxon>Agaricomycotina</taxon>
        <taxon>Agaricomycetes</taxon>
        <taxon>Agaricomycetidae</taxon>
        <taxon>Agaricales</taxon>
        <taxon>Marasmiineae</taxon>
        <taxon>Mycenaceae</taxon>
        <taxon>Mycena</taxon>
    </lineage>
</organism>
<evidence type="ECO:0000313" key="4">
    <source>
        <dbReference type="EMBL" id="GAT52173.1"/>
    </source>
</evidence>
<feature type="region of interest" description="Disordered" evidence="1">
    <location>
        <begin position="74"/>
        <end position="136"/>
    </location>
</feature>
<evidence type="ECO:0000313" key="5">
    <source>
        <dbReference type="Proteomes" id="UP000815677"/>
    </source>
</evidence>
<sequence>MRLSASLLFTLNALLSIGVSAHGPDARAHALAPRQSEPTGCVLCPVEPPSCNCGANEQCVLVDRSCQRCGTASCIASGTNSTSTQSASGSSTPASSPTSSTGSAPASSTGSSHTSSVSSATTSGDAAGSSTTGAASTTSPGFGLSMAILVAAVVVPALAA</sequence>
<dbReference type="Pfam" id="PF09463">
    <property type="entry name" value="Opy2"/>
    <property type="match status" value="1"/>
</dbReference>
<keyword evidence="2" id="KW-0732">Signal</keyword>
<name>A0ABQ0LM37_MYCCL</name>
<evidence type="ECO:0000256" key="1">
    <source>
        <dbReference type="SAM" id="MobiDB-lite"/>
    </source>
</evidence>
<protein>
    <recommendedName>
        <fullName evidence="3">Membrane anchor Opy2 N-terminal domain-containing protein</fullName>
    </recommendedName>
</protein>
<feature type="signal peptide" evidence="2">
    <location>
        <begin position="1"/>
        <end position="21"/>
    </location>
</feature>
<evidence type="ECO:0000259" key="3">
    <source>
        <dbReference type="Pfam" id="PF09463"/>
    </source>
</evidence>
<gene>
    <name evidence="4" type="ORF">MCHLO_09252</name>
</gene>
<accession>A0ABQ0LM37</accession>
<reference evidence="4" key="1">
    <citation type="submission" date="2014-09" db="EMBL/GenBank/DDBJ databases">
        <title>Genome sequence of the luminous mushroom Mycena chlorophos for searching fungal bioluminescence genes.</title>
        <authorList>
            <person name="Tanaka Y."/>
            <person name="Kasuga D."/>
            <person name="Oba Y."/>
            <person name="Hase S."/>
            <person name="Sato K."/>
            <person name="Oba Y."/>
            <person name="Sakakibara Y."/>
        </authorList>
    </citation>
    <scope>NUCLEOTIDE SEQUENCE</scope>
</reference>